<evidence type="ECO:0000313" key="1">
    <source>
        <dbReference type="EMBL" id="ADP34535.1"/>
    </source>
</evidence>
<gene>
    <name evidence="1" type="ordered locus">BATR1942_18090</name>
</gene>
<dbReference type="Proteomes" id="UP000006867">
    <property type="component" value="Chromosome"/>
</dbReference>
<proteinExistence type="predicted"/>
<reference evidence="1 2" key="1">
    <citation type="journal article" date="2011" name="Front. Microbiol.">
        <title>Genomic signatures of strain selection and enhancement in Bacillus atrophaeus var. globigii, a historical biowarfare simulant.</title>
        <authorList>
            <person name="Gibbons H.S."/>
            <person name="Broomall S.M."/>
            <person name="McNew L.A."/>
            <person name="Daligault H."/>
            <person name="Chapman C."/>
            <person name="Bruce D."/>
            <person name="Karavis M."/>
            <person name="Krepps M."/>
            <person name="McGregor P.A."/>
            <person name="Hong C."/>
            <person name="Park K.H."/>
            <person name="Akmal A."/>
            <person name="Feldman A."/>
            <person name="Lin J.S."/>
            <person name="Chang W.E."/>
            <person name="Higgs B.W."/>
            <person name="Demirev P."/>
            <person name="Lindquist J."/>
            <person name="Liem A."/>
            <person name="Fochler E."/>
            <person name="Read T.D."/>
            <person name="Tapia R."/>
            <person name="Johnson S."/>
            <person name="Bishop-Lilly K.A."/>
            <person name="Detter C."/>
            <person name="Han C."/>
            <person name="Sozhamannan S."/>
            <person name="Rosenzweig C.N."/>
            <person name="Skowronski E.W."/>
        </authorList>
    </citation>
    <scope>NUCLEOTIDE SEQUENCE [LARGE SCALE GENOMIC DNA]</scope>
    <source>
        <strain evidence="1 2">1942</strain>
    </source>
</reference>
<protein>
    <submittedName>
        <fullName evidence="1">Uncharacterized protein</fullName>
    </submittedName>
</protein>
<keyword evidence="2" id="KW-1185">Reference proteome</keyword>
<dbReference type="RefSeq" id="WP_003326159.1">
    <property type="nucleotide sequence ID" value="NC_014639.1"/>
</dbReference>
<organism evidence="1 2">
    <name type="scientific">Bacillus atrophaeus (strain 1942)</name>
    <dbReference type="NCBI Taxonomy" id="720555"/>
    <lineage>
        <taxon>Bacteria</taxon>
        <taxon>Bacillati</taxon>
        <taxon>Bacillota</taxon>
        <taxon>Bacilli</taxon>
        <taxon>Bacillales</taxon>
        <taxon>Bacillaceae</taxon>
        <taxon>Bacillus</taxon>
    </lineage>
</organism>
<name>A0ABN3ZFB4_BACA1</name>
<evidence type="ECO:0000313" key="2">
    <source>
        <dbReference type="Proteomes" id="UP000006867"/>
    </source>
</evidence>
<dbReference type="EMBL" id="CP002207">
    <property type="protein sequence ID" value="ADP34535.1"/>
    <property type="molecule type" value="Genomic_DNA"/>
</dbReference>
<accession>A0ABN3ZFB4</accession>
<sequence>MLFESQKLGCELIYDESLTEQELLESIESIYNYIKQNPKEVTNLLNRFSMRDNNMTINLLNLGFEKAKS</sequence>